<dbReference type="Gene3D" id="1.10.3720.10">
    <property type="entry name" value="MetI-like"/>
    <property type="match status" value="1"/>
</dbReference>
<proteinExistence type="inferred from homology"/>
<keyword evidence="2 7" id="KW-0813">Transport</keyword>
<evidence type="ECO:0000313" key="9">
    <source>
        <dbReference type="EMBL" id="MER8937460.1"/>
    </source>
</evidence>
<comment type="subcellular location">
    <subcellularLocation>
        <location evidence="1 7">Cell membrane</location>
        <topology evidence="1 7">Multi-pass membrane protein</topology>
    </subcellularLocation>
</comment>
<accession>A0ABV1YQL4</accession>
<dbReference type="Pfam" id="PF19300">
    <property type="entry name" value="BPD_transp_1_N"/>
    <property type="match status" value="1"/>
</dbReference>
<feature type="transmembrane region" description="Helical" evidence="7">
    <location>
        <begin position="137"/>
        <end position="156"/>
    </location>
</feature>
<feature type="transmembrane region" description="Helical" evidence="7">
    <location>
        <begin position="176"/>
        <end position="195"/>
    </location>
</feature>
<keyword evidence="4 7" id="KW-0812">Transmembrane</keyword>
<evidence type="ECO:0000256" key="1">
    <source>
        <dbReference type="ARBA" id="ARBA00004651"/>
    </source>
</evidence>
<dbReference type="CDD" id="cd06261">
    <property type="entry name" value="TM_PBP2"/>
    <property type="match status" value="1"/>
</dbReference>
<dbReference type="InterPro" id="IPR035906">
    <property type="entry name" value="MetI-like_sf"/>
</dbReference>
<evidence type="ECO:0000256" key="7">
    <source>
        <dbReference type="RuleBase" id="RU363032"/>
    </source>
</evidence>
<evidence type="ECO:0000256" key="2">
    <source>
        <dbReference type="ARBA" id="ARBA00022448"/>
    </source>
</evidence>
<keyword evidence="5 7" id="KW-1133">Transmembrane helix</keyword>
<feature type="transmembrane region" description="Helical" evidence="7">
    <location>
        <begin position="276"/>
        <end position="302"/>
    </location>
</feature>
<dbReference type="RefSeq" id="WP_352571004.1">
    <property type="nucleotide sequence ID" value="NZ_JAMYMY010000074.1"/>
</dbReference>
<comment type="similarity">
    <text evidence="7">Belongs to the binding-protein-dependent transport system permease family.</text>
</comment>
<comment type="caution">
    <text evidence="9">The sequence shown here is derived from an EMBL/GenBank/DDBJ whole genome shotgun (WGS) entry which is preliminary data.</text>
</comment>
<name>A0ABV1YQL4_9HYPH</name>
<evidence type="ECO:0000256" key="4">
    <source>
        <dbReference type="ARBA" id="ARBA00022692"/>
    </source>
</evidence>
<keyword evidence="10" id="KW-1185">Reference proteome</keyword>
<evidence type="ECO:0000256" key="6">
    <source>
        <dbReference type="ARBA" id="ARBA00023136"/>
    </source>
</evidence>
<gene>
    <name evidence="9" type="ORF">NKI33_31465</name>
</gene>
<protein>
    <submittedName>
        <fullName evidence="9">ABC transporter permease</fullName>
    </submittedName>
</protein>
<dbReference type="PANTHER" id="PTHR43163:SF6">
    <property type="entry name" value="DIPEPTIDE TRANSPORT SYSTEM PERMEASE PROTEIN DPPB-RELATED"/>
    <property type="match status" value="1"/>
</dbReference>
<reference evidence="9 10" key="1">
    <citation type="journal article" date="2024" name="Proc. Natl. Acad. Sci. U.S.A.">
        <title>The evolutionary genomics of adaptation to stress in wild rhizobium bacteria.</title>
        <authorList>
            <person name="Kehlet-Delgado H."/>
            <person name="Montoya A.P."/>
            <person name="Jensen K.T."/>
            <person name="Wendlandt C.E."/>
            <person name="Dexheimer C."/>
            <person name="Roberts M."/>
            <person name="Torres Martinez L."/>
            <person name="Friesen M.L."/>
            <person name="Griffitts J.S."/>
            <person name="Porter S.S."/>
        </authorList>
    </citation>
    <scope>NUCLEOTIDE SEQUENCE [LARGE SCALE GENOMIC DNA]</scope>
    <source>
        <strain evidence="9 10">M0729</strain>
    </source>
</reference>
<dbReference type="PANTHER" id="PTHR43163">
    <property type="entry name" value="DIPEPTIDE TRANSPORT SYSTEM PERMEASE PROTEIN DPPB-RELATED"/>
    <property type="match status" value="1"/>
</dbReference>
<dbReference type="InterPro" id="IPR045621">
    <property type="entry name" value="BPD_transp_1_N"/>
</dbReference>
<keyword evidence="3" id="KW-1003">Cell membrane</keyword>
<evidence type="ECO:0000313" key="10">
    <source>
        <dbReference type="Proteomes" id="UP001464387"/>
    </source>
</evidence>
<dbReference type="SUPFAM" id="SSF161098">
    <property type="entry name" value="MetI-like"/>
    <property type="match status" value="1"/>
</dbReference>
<keyword evidence="6 7" id="KW-0472">Membrane</keyword>
<evidence type="ECO:0000256" key="3">
    <source>
        <dbReference type="ARBA" id="ARBA00022475"/>
    </source>
</evidence>
<dbReference type="Pfam" id="PF00528">
    <property type="entry name" value="BPD_transp_1"/>
    <property type="match status" value="1"/>
</dbReference>
<dbReference type="InterPro" id="IPR000515">
    <property type="entry name" value="MetI-like"/>
</dbReference>
<dbReference type="PROSITE" id="PS50928">
    <property type="entry name" value="ABC_TM1"/>
    <property type="match status" value="1"/>
</dbReference>
<sequence length="313" mass="33541">MGSLIAIRLRNAALMLVLATLLCFALVVSAPGNVAVLIAELRTPKATFEQIHKVEEELGLNRPLIVRYGRWLTGALEGDLGVSYKTGQNIGEALSSRLPITLTLVVGGACFATLLSFALGFMGALWPGRLGDIASRVLALLGASMPSFFVGALLIYGFAVQLRLFPSFGSEGLTSWVLPWMTIGFLPAAVLSRVVRVGLEEAMARPFALTATAKGLSRWAILFRHAFPTIAPTYVNALGAQGGAMVVGAIVVEPLYALKGVSDLFLQGVLFRDFMVVQACLLVFLTFFIILNLLVDIAIMFLDPKLRRQGAGS</sequence>
<evidence type="ECO:0000259" key="8">
    <source>
        <dbReference type="PROSITE" id="PS50928"/>
    </source>
</evidence>
<organism evidence="9 10">
    <name type="scientific">Mesorhizobium opportunistum</name>
    <dbReference type="NCBI Taxonomy" id="593909"/>
    <lineage>
        <taxon>Bacteria</taxon>
        <taxon>Pseudomonadati</taxon>
        <taxon>Pseudomonadota</taxon>
        <taxon>Alphaproteobacteria</taxon>
        <taxon>Hyphomicrobiales</taxon>
        <taxon>Phyllobacteriaceae</taxon>
        <taxon>Mesorhizobium</taxon>
    </lineage>
</organism>
<feature type="domain" description="ABC transmembrane type-1" evidence="8">
    <location>
        <begin position="98"/>
        <end position="295"/>
    </location>
</feature>
<evidence type="ECO:0000256" key="5">
    <source>
        <dbReference type="ARBA" id="ARBA00022989"/>
    </source>
</evidence>
<feature type="transmembrane region" description="Helical" evidence="7">
    <location>
        <begin position="100"/>
        <end position="125"/>
    </location>
</feature>
<dbReference type="Proteomes" id="UP001464387">
    <property type="component" value="Unassembled WGS sequence"/>
</dbReference>
<dbReference type="EMBL" id="JAMYPJ010000077">
    <property type="protein sequence ID" value="MER8937460.1"/>
    <property type="molecule type" value="Genomic_DNA"/>
</dbReference>